<accession>A0ABD3FIU2</accession>
<gene>
    <name evidence="1" type="ORF">V7S43_009209</name>
</gene>
<dbReference type="Proteomes" id="UP001632037">
    <property type="component" value="Unassembled WGS sequence"/>
</dbReference>
<reference evidence="1 2" key="1">
    <citation type="submission" date="2024-09" db="EMBL/GenBank/DDBJ databases">
        <title>Genome sequencing and assembly of Phytophthora oleae, isolate VK10A, causative agent of rot of olive drupes.</title>
        <authorList>
            <person name="Conti Taguali S."/>
            <person name="Riolo M."/>
            <person name="La Spada F."/>
            <person name="Cacciola S.O."/>
            <person name="Dionisio G."/>
        </authorList>
    </citation>
    <scope>NUCLEOTIDE SEQUENCE [LARGE SCALE GENOMIC DNA]</scope>
    <source>
        <strain evidence="1 2">VK10A</strain>
    </source>
</reference>
<protein>
    <submittedName>
        <fullName evidence="1">Uncharacterized protein</fullName>
    </submittedName>
</protein>
<evidence type="ECO:0000313" key="2">
    <source>
        <dbReference type="Proteomes" id="UP001632037"/>
    </source>
</evidence>
<sequence>MEETELDVQKALVMAKDVDNTELARQNALAAKNEMEREGLGRQNKLPAENAALWQQNGLAAEERASCGRRCI</sequence>
<evidence type="ECO:0000313" key="1">
    <source>
        <dbReference type="EMBL" id="KAL3665780.1"/>
    </source>
</evidence>
<comment type="caution">
    <text evidence="1">The sequence shown here is derived from an EMBL/GenBank/DDBJ whole genome shotgun (WGS) entry which is preliminary data.</text>
</comment>
<dbReference type="AlphaFoldDB" id="A0ABD3FIU2"/>
<dbReference type="EMBL" id="JBIMZQ010000019">
    <property type="protein sequence ID" value="KAL3665780.1"/>
    <property type="molecule type" value="Genomic_DNA"/>
</dbReference>
<keyword evidence="2" id="KW-1185">Reference proteome</keyword>
<proteinExistence type="predicted"/>
<name>A0ABD3FIU2_9STRA</name>
<organism evidence="1 2">
    <name type="scientific">Phytophthora oleae</name>
    <dbReference type="NCBI Taxonomy" id="2107226"/>
    <lineage>
        <taxon>Eukaryota</taxon>
        <taxon>Sar</taxon>
        <taxon>Stramenopiles</taxon>
        <taxon>Oomycota</taxon>
        <taxon>Peronosporomycetes</taxon>
        <taxon>Peronosporales</taxon>
        <taxon>Peronosporaceae</taxon>
        <taxon>Phytophthora</taxon>
    </lineage>
</organism>